<keyword evidence="1" id="KW-0812">Transmembrane</keyword>
<dbReference type="Proteomes" id="UP000195338">
    <property type="component" value="Unassembled WGS sequence"/>
</dbReference>
<keyword evidence="3" id="KW-1185">Reference proteome</keyword>
<name>A0ABY0JKX4_9ENTR</name>
<accession>A0ABY0JKX4</accession>
<feature type="transmembrane region" description="Helical" evidence="1">
    <location>
        <begin position="6"/>
        <end position="25"/>
    </location>
</feature>
<evidence type="ECO:0000256" key="1">
    <source>
        <dbReference type="SAM" id="Phobius"/>
    </source>
</evidence>
<keyword evidence="1" id="KW-0472">Membrane</keyword>
<evidence type="ECO:0000313" key="3">
    <source>
        <dbReference type="Proteomes" id="UP000195338"/>
    </source>
</evidence>
<comment type="caution">
    <text evidence="2">The sequence shown here is derived from an EMBL/GenBank/DDBJ whole genome shotgun (WGS) entry which is preliminary data.</text>
</comment>
<reference evidence="2 3" key="1">
    <citation type="submission" date="2016-04" db="EMBL/GenBank/DDBJ databases">
        <authorList>
            <person name="Mornico D."/>
        </authorList>
    </citation>
    <scope>NUCLEOTIDE SEQUENCE [LARGE SCALE GENOMIC DNA]</scope>
    <source>
        <strain evidence="2 3">A121</strain>
    </source>
</reference>
<evidence type="ECO:0000313" key="2">
    <source>
        <dbReference type="EMBL" id="SBW23519.1"/>
    </source>
</evidence>
<protein>
    <submittedName>
        <fullName evidence="2">Uncharacterized protein</fullName>
    </submittedName>
</protein>
<dbReference type="EMBL" id="FLUX01000006">
    <property type="protein sequence ID" value="SBW23519.1"/>
    <property type="molecule type" value="Genomic_DNA"/>
</dbReference>
<keyword evidence="1" id="KW-1133">Transmembrane helix</keyword>
<sequence>MVAFGITGNLLGLHFMDLLVVFIVAKFITRMGYQFASDALHDLMGRSVDAQTDSLHKIAC</sequence>
<organism evidence="2 3">
    <name type="scientific">Citrobacter europaeus</name>
    <dbReference type="NCBI Taxonomy" id="1914243"/>
    <lineage>
        <taxon>Bacteria</taxon>
        <taxon>Pseudomonadati</taxon>
        <taxon>Pseudomonadota</taxon>
        <taxon>Gammaproteobacteria</taxon>
        <taxon>Enterobacterales</taxon>
        <taxon>Enterobacteriaceae</taxon>
        <taxon>Citrobacter</taxon>
    </lineage>
</organism>
<gene>
    <name evidence="2" type="ORF">BN4901_0256</name>
</gene>
<proteinExistence type="predicted"/>